<evidence type="ECO:0000313" key="2">
    <source>
        <dbReference type="EMBL" id="TNN55676.1"/>
    </source>
</evidence>
<sequence>MPPVDSRRLTSAVLKDSPSEMLSLNRKLSSVRDEVASRSPGNGLEVSSGDGVLPGVWLPLSPPSWDRSSIKPPDFPTTQGLAEAQEDGVSSSEATSPLSRLSTERASPTLKRSSSRRLPPLPARARLSSGSSRRPAPEWRLRSRLQALMVSAARCGWEPSLRRCFTRPLADEEAFAGPGPDLVEEAADQRGRDVELREEQRQAGVARLPQPQPLLILLVDAVAAQHALEQLRGRRRDGTFELEAPPSRIRVAGVGAAGLEEEQEELVPGRAGLEEAEQQLQQPAQLQADTAINTSTRV</sequence>
<feature type="region of interest" description="Disordered" evidence="1">
    <location>
        <begin position="1"/>
        <end position="136"/>
    </location>
</feature>
<proteinExistence type="predicted"/>
<evidence type="ECO:0000256" key="1">
    <source>
        <dbReference type="SAM" id="MobiDB-lite"/>
    </source>
</evidence>
<gene>
    <name evidence="2" type="ORF">EYF80_034111</name>
</gene>
<dbReference type="AlphaFoldDB" id="A0A4Z2GQD8"/>
<feature type="compositionally biased region" description="Polar residues" evidence="1">
    <location>
        <begin position="88"/>
        <end position="106"/>
    </location>
</feature>
<accession>A0A4Z2GQD8</accession>
<dbReference type="EMBL" id="SRLO01000449">
    <property type="protein sequence ID" value="TNN55676.1"/>
    <property type="molecule type" value="Genomic_DNA"/>
</dbReference>
<keyword evidence="3" id="KW-1185">Reference proteome</keyword>
<organism evidence="2 3">
    <name type="scientific">Liparis tanakae</name>
    <name type="common">Tanaka's snailfish</name>
    <dbReference type="NCBI Taxonomy" id="230148"/>
    <lineage>
        <taxon>Eukaryota</taxon>
        <taxon>Metazoa</taxon>
        <taxon>Chordata</taxon>
        <taxon>Craniata</taxon>
        <taxon>Vertebrata</taxon>
        <taxon>Euteleostomi</taxon>
        <taxon>Actinopterygii</taxon>
        <taxon>Neopterygii</taxon>
        <taxon>Teleostei</taxon>
        <taxon>Neoteleostei</taxon>
        <taxon>Acanthomorphata</taxon>
        <taxon>Eupercaria</taxon>
        <taxon>Perciformes</taxon>
        <taxon>Cottioidei</taxon>
        <taxon>Cottales</taxon>
        <taxon>Liparidae</taxon>
        <taxon>Liparis</taxon>
    </lineage>
</organism>
<comment type="caution">
    <text evidence="2">The sequence shown here is derived from an EMBL/GenBank/DDBJ whole genome shotgun (WGS) entry which is preliminary data.</text>
</comment>
<feature type="region of interest" description="Disordered" evidence="1">
    <location>
        <begin position="277"/>
        <end position="298"/>
    </location>
</feature>
<protein>
    <submittedName>
        <fullName evidence="2">Uncharacterized protein</fullName>
    </submittedName>
</protein>
<evidence type="ECO:0000313" key="3">
    <source>
        <dbReference type="Proteomes" id="UP000314294"/>
    </source>
</evidence>
<name>A0A4Z2GQD8_9TELE</name>
<feature type="compositionally biased region" description="Low complexity" evidence="1">
    <location>
        <begin position="278"/>
        <end position="288"/>
    </location>
</feature>
<feature type="compositionally biased region" description="Low complexity" evidence="1">
    <location>
        <begin position="123"/>
        <end position="134"/>
    </location>
</feature>
<reference evidence="2 3" key="1">
    <citation type="submission" date="2019-03" db="EMBL/GenBank/DDBJ databases">
        <title>First draft genome of Liparis tanakae, snailfish: a comprehensive survey of snailfish specific genes.</title>
        <authorList>
            <person name="Kim W."/>
            <person name="Song I."/>
            <person name="Jeong J.-H."/>
            <person name="Kim D."/>
            <person name="Kim S."/>
            <person name="Ryu S."/>
            <person name="Song J.Y."/>
            <person name="Lee S.K."/>
        </authorList>
    </citation>
    <scope>NUCLEOTIDE SEQUENCE [LARGE SCALE GENOMIC DNA]</scope>
    <source>
        <tissue evidence="2">Muscle</tissue>
    </source>
</reference>
<dbReference type="Proteomes" id="UP000314294">
    <property type="component" value="Unassembled WGS sequence"/>
</dbReference>